<keyword evidence="4" id="KW-0175">Coiled coil</keyword>
<dbReference type="InterPro" id="IPR001437">
    <property type="entry name" value="Tscrpt_elong_fac_GreA/B_C"/>
</dbReference>
<keyword evidence="2" id="KW-0805">Transcription regulation</keyword>
<dbReference type="Pfam" id="PF01272">
    <property type="entry name" value="GreA_GreB"/>
    <property type="match status" value="1"/>
</dbReference>
<evidence type="ECO:0000259" key="5">
    <source>
        <dbReference type="Pfam" id="PF01272"/>
    </source>
</evidence>
<evidence type="ECO:0000256" key="3">
    <source>
        <dbReference type="ARBA" id="ARBA00023163"/>
    </source>
</evidence>
<dbReference type="PANTHER" id="PTHR30437:SF4">
    <property type="entry name" value="TRANSCRIPTION ELONGATION FACTOR GREA"/>
    <property type="match status" value="1"/>
</dbReference>
<dbReference type="InterPro" id="IPR023459">
    <property type="entry name" value="Tscrpt_elong_fac_GreA/B_fam"/>
</dbReference>
<evidence type="ECO:0000256" key="2">
    <source>
        <dbReference type="ARBA" id="ARBA00023015"/>
    </source>
</evidence>
<dbReference type="InterPro" id="IPR036805">
    <property type="entry name" value="Tscrpt_elong_fac_GreA/B_N_sf"/>
</dbReference>
<dbReference type="InterPro" id="IPR036953">
    <property type="entry name" value="GreA/GreB_C_sf"/>
</dbReference>
<evidence type="ECO:0000313" key="7">
    <source>
        <dbReference type="EMBL" id="MDL2343156.1"/>
    </source>
</evidence>
<reference evidence="7 8" key="1">
    <citation type="submission" date="2023-05" db="EMBL/GenBank/DDBJ databases">
        <authorList>
            <person name="Gao F."/>
        </authorList>
    </citation>
    <scope>NUCLEOTIDE SEQUENCE [LARGE SCALE GENOMIC DNA]</scope>
    <source>
        <strain evidence="7 8">MIMF12</strain>
    </source>
</reference>
<dbReference type="RefSeq" id="WP_285521266.1">
    <property type="nucleotide sequence ID" value="NZ_JASNGB010000013.1"/>
</dbReference>
<comment type="caution">
    <text evidence="7">The sequence shown here is derived from an EMBL/GenBank/DDBJ whole genome shotgun (WGS) entry which is preliminary data.</text>
</comment>
<evidence type="ECO:0000256" key="4">
    <source>
        <dbReference type="SAM" id="Coils"/>
    </source>
</evidence>
<dbReference type="InterPro" id="IPR022691">
    <property type="entry name" value="Tscrpt_elong_fac_GreA/B_N"/>
</dbReference>
<evidence type="ECO:0000259" key="6">
    <source>
        <dbReference type="Pfam" id="PF03449"/>
    </source>
</evidence>
<dbReference type="SUPFAM" id="SSF54534">
    <property type="entry name" value="FKBP-like"/>
    <property type="match status" value="1"/>
</dbReference>
<dbReference type="Proteomes" id="UP001302059">
    <property type="component" value="Unassembled WGS sequence"/>
</dbReference>
<organism evidence="7 8">
    <name type="scientific">Deinococcus rhizophilus</name>
    <dbReference type="NCBI Taxonomy" id="3049544"/>
    <lineage>
        <taxon>Bacteria</taxon>
        <taxon>Thermotogati</taxon>
        <taxon>Deinococcota</taxon>
        <taxon>Deinococci</taxon>
        <taxon>Deinococcales</taxon>
        <taxon>Deinococcaceae</taxon>
        <taxon>Deinococcus</taxon>
    </lineage>
</organism>
<protein>
    <submittedName>
        <fullName evidence="7">GreA/GreB family elongation factor</fullName>
    </submittedName>
</protein>
<name>A0ABT7JDM2_9DEIO</name>
<keyword evidence="7" id="KW-0648">Protein biosynthesis</keyword>
<dbReference type="GO" id="GO:0003746">
    <property type="term" value="F:translation elongation factor activity"/>
    <property type="evidence" value="ECO:0007669"/>
    <property type="project" value="UniProtKB-KW"/>
</dbReference>
<evidence type="ECO:0000313" key="8">
    <source>
        <dbReference type="Proteomes" id="UP001302059"/>
    </source>
</evidence>
<dbReference type="PIRSF" id="PIRSF006092">
    <property type="entry name" value="GreA_GreB"/>
    <property type="match status" value="1"/>
</dbReference>
<dbReference type="Pfam" id="PF03449">
    <property type="entry name" value="GreA_GreB_N"/>
    <property type="match status" value="1"/>
</dbReference>
<evidence type="ECO:0000256" key="1">
    <source>
        <dbReference type="ARBA" id="ARBA00008213"/>
    </source>
</evidence>
<keyword evidence="8" id="KW-1185">Reference proteome</keyword>
<dbReference type="PANTHER" id="PTHR30437">
    <property type="entry name" value="TRANSCRIPTION ELONGATION FACTOR GREA"/>
    <property type="match status" value="1"/>
</dbReference>
<keyword evidence="7" id="KW-0251">Elongation factor</keyword>
<dbReference type="Gene3D" id="3.10.50.30">
    <property type="entry name" value="Transcription elongation factor, GreA/GreB, C-terminal domain"/>
    <property type="match status" value="1"/>
</dbReference>
<proteinExistence type="inferred from homology"/>
<gene>
    <name evidence="7" type="ORF">QOL99_03230</name>
</gene>
<dbReference type="Gene3D" id="1.10.287.180">
    <property type="entry name" value="Transcription elongation factor, GreA/GreB, N-terminal domain"/>
    <property type="match status" value="1"/>
</dbReference>
<sequence>MTEPVELTPEGLARLRRQLAQETERLDEARRVVREQMEANDQENQGLPEAQGRLLAAQTRVDELEDLIARAVVIEPGAGEEDGIRLGSVVTLLDLDSGRRLTLQLVSPPEASAVPGERPRVSRESPVGRALIGRRVGDEVTVDLGRRTVRYRVEEVGG</sequence>
<keyword evidence="3" id="KW-0804">Transcription</keyword>
<feature type="domain" description="Transcription elongation factor GreA/GreB C-terminal" evidence="5">
    <location>
        <begin position="81"/>
        <end position="156"/>
    </location>
</feature>
<dbReference type="PROSITE" id="PS00830">
    <property type="entry name" value="GREAB_2"/>
    <property type="match status" value="1"/>
</dbReference>
<feature type="coiled-coil region" evidence="4">
    <location>
        <begin position="12"/>
        <end position="67"/>
    </location>
</feature>
<dbReference type="EMBL" id="JASNGB010000013">
    <property type="protein sequence ID" value="MDL2343156.1"/>
    <property type="molecule type" value="Genomic_DNA"/>
</dbReference>
<comment type="similarity">
    <text evidence="1">Belongs to the GreA/GreB family.</text>
</comment>
<feature type="domain" description="Transcription elongation factor GreA/GreB N-terminal" evidence="6">
    <location>
        <begin position="7"/>
        <end position="73"/>
    </location>
</feature>
<dbReference type="SUPFAM" id="SSF46557">
    <property type="entry name" value="GreA transcript cleavage protein, N-terminal domain"/>
    <property type="match status" value="1"/>
</dbReference>
<dbReference type="InterPro" id="IPR018151">
    <property type="entry name" value="TF_GreA/GreB_CS"/>
</dbReference>
<accession>A0ABT7JDM2</accession>